<evidence type="ECO:0000256" key="1">
    <source>
        <dbReference type="ARBA" id="ARBA00022553"/>
    </source>
</evidence>
<dbReference type="InterPro" id="IPR000792">
    <property type="entry name" value="Tscrpt_reg_LuxR_C"/>
</dbReference>
<proteinExistence type="predicted"/>
<dbReference type="PANTHER" id="PTHR43214">
    <property type="entry name" value="TWO-COMPONENT RESPONSE REGULATOR"/>
    <property type="match status" value="1"/>
</dbReference>
<dbReference type="CDD" id="cd17535">
    <property type="entry name" value="REC_NarL-like"/>
    <property type="match status" value="1"/>
</dbReference>
<dbReference type="RefSeq" id="WP_341695058.1">
    <property type="nucleotide sequence ID" value="NZ_JBBYHR010000001.1"/>
</dbReference>
<dbReference type="PROSITE" id="PS50110">
    <property type="entry name" value="RESPONSE_REGULATORY"/>
    <property type="match status" value="1"/>
</dbReference>
<dbReference type="SUPFAM" id="SSF52172">
    <property type="entry name" value="CheY-like"/>
    <property type="match status" value="1"/>
</dbReference>
<keyword evidence="7" id="KW-1185">Reference proteome</keyword>
<dbReference type="InterPro" id="IPR058245">
    <property type="entry name" value="NreC/VraR/RcsB-like_REC"/>
</dbReference>
<dbReference type="Proteomes" id="UP001464555">
    <property type="component" value="Unassembled WGS sequence"/>
</dbReference>
<protein>
    <submittedName>
        <fullName evidence="6">Response regulator transcription factor</fullName>
    </submittedName>
</protein>
<evidence type="ECO:0000259" key="4">
    <source>
        <dbReference type="PROSITE" id="PS50043"/>
    </source>
</evidence>
<evidence type="ECO:0000259" key="5">
    <source>
        <dbReference type="PROSITE" id="PS50110"/>
    </source>
</evidence>
<evidence type="ECO:0000313" key="6">
    <source>
        <dbReference type="EMBL" id="MEL1242732.1"/>
    </source>
</evidence>
<dbReference type="Gene3D" id="3.40.50.2300">
    <property type="match status" value="1"/>
</dbReference>
<dbReference type="PRINTS" id="PR00038">
    <property type="entry name" value="HTHLUXR"/>
</dbReference>
<dbReference type="InterPro" id="IPR011006">
    <property type="entry name" value="CheY-like_superfamily"/>
</dbReference>
<dbReference type="SMART" id="SM00421">
    <property type="entry name" value="HTH_LUXR"/>
    <property type="match status" value="1"/>
</dbReference>
<keyword evidence="1 3" id="KW-0597">Phosphoprotein</keyword>
<dbReference type="SUPFAM" id="SSF46894">
    <property type="entry name" value="C-terminal effector domain of the bipartite response regulators"/>
    <property type="match status" value="1"/>
</dbReference>
<dbReference type="InterPro" id="IPR001789">
    <property type="entry name" value="Sig_transdc_resp-reg_receiver"/>
</dbReference>
<feature type="domain" description="Response regulatory" evidence="5">
    <location>
        <begin position="6"/>
        <end position="126"/>
    </location>
</feature>
<evidence type="ECO:0000256" key="2">
    <source>
        <dbReference type="ARBA" id="ARBA00023125"/>
    </source>
</evidence>
<name>A0ABU9HRE4_9FLAO</name>
<dbReference type="SMART" id="SM00448">
    <property type="entry name" value="REC"/>
    <property type="match status" value="1"/>
</dbReference>
<comment type="caution">
    <text evidence="6">The sequence shown here is derived from an EMBL/GenBank/DDBJ whole genome shotgun (WGS) entry which is preliminary data.</text>
</comment>
<dbReference type="InterPro" id="IPR016032">
    <property type="entry name" value="Sig_transdc_resp-reg_C-effctor"/>
</dbReference>
<dbReference type="PROSITE" id="PS50043">
    <property type="entry name" value="HTH_LUXR_2"/>
    <property type="match status" value="1"/>
</dbReference>
<accession>A0ABU9HRE4</accession>
<dbReference type="CDD" id="cd06170">
    <property type="entry name" value="LuxR_C_like"/>
    <property type="match status" value="1"/>
</dbReference>
<organism evidence="6 7">
    <name type="scientific">Flavobacterium arundinis</name>
    <dbReference type="NCBI Taxonomy" id="3139143"/>
    <lineage>
        <taxon>Bacteria</taxon>
        <taxon>Pseudomonadati</taxon>
        <taxon>Bacteroidota</taxon>
        <taxon>Flavobacteriia</taxon>
        <taxon>Flavobacteriales</taxon>
        <taxon>Flavobacteriaceae</taxon>
        <taxon>Flavobacterium</taxon>
    </lineage>
</organism>
<evidence type="ECO:0000256" key="3">
    <source>
        <dbReference type="PROSITE-ProRule" id="PRU00169"/>
    </source>
</evidence>
<dbReference type="Pfam" id="PF00072">
    <property type="entry name" value="Response_reg"/>
    <property type="match status" value="1"/>
</dbReference>
<evidence type="ECO:0000313" key="7">
    <source>
        <dbReference type="Proteomes" id="UP001464555"/>
    </source>
</evidence>
<dbReference type="InterPro" id="IPR039420">
    <property type="entry name" value="WalR-like"/>
</dbReference>
<gene>
    <name evidence="6" type="ORF">AAEO56_00545</name>
</gene>
<feature type="modified residue" description="4-aspartylphosphate" evidence="3">
    <location>
        <position position="61"/>
    </location>
</feature>
<dbReference type="PANTHER" id="PTHR43214:SF43">
    <property type="entry name" value="TWO-COMPONENT RESPONSE REGULATOR"/>
    <property type="match status" value="1"/>
</dbReference>
<reference evidence="6 7" key="1">
    <citation type="submission" date="2024-04" db="EMBL/GenBank/DDBJ databases">
        <title>Flavobacterium sp. DGU11 16S ribosomal RNA gene Genome sequencing and assembly.</title>
        <authorList>
            <person name="Park S."/>
        </authorList>
    </citation>
    <scope>NUCLEOTIDE SEQUENCE [LARGE SCALE GENOMIC DNA]</scope>
    <source>
        <strain evidence="6 7">DGU11</strain>
    </source>
</reference>
<dbReference type="EMBL" id="JBBYHR010000001">
    <property type="protein sequence ID" value="MEL1242732.1"/>
    <property type="molecule type" value="Genomic_DNA"/>
</dbReference>
<feature type="domain" description="HTH luxR-type" evidence="4">
    <location>
        <begin position="153"/>
        <end position="218"/>
    </location>
</feature>
<sequence>MNSQIKIALVDDEALFRKGISFLLQRKKNIEIVFEASNGQELITYLKKEEERNHPDIIILDLKMPLLNGVEATKIIHNDYPGIRIIALSSYDTKSFIANMIDVGASAYVAKNTTPQELLTTINEVYTNGYYYNDHVLSIIHECLISPNKKPRSRFDGEQLTTREVEVLKLICKQYSAGEIAKELFLSSRTVEGHRNNLLRKTECKNMIGLIIYAIQNEYVSVDNLVD</sequence>
<dbReference type="Pfam" id="PF00196">
    <property type="entry name" value="GerE"/>
    <property type="match status" value="1"/>
</dbReference>
<keyword evidence="2" id="KW-0238">DNA-binding</keyword>